<evidence type="ECO:0000313" key="2">
    <source>
        <dbReference type="Proteomes" id="UP000250535"/>
    </source>
</evidence>
<accession>A0A2Z4Q5Z9</accession>
<organism evidence="1 2">
    <name type="scientific">Microbacterium phage MementoMori</name>
    <dbReference type="NCBI Taxonomy" id="2201436"/>
    <lineage>
        <taxon>Viruses</taxon>
        <taxon>Duplodnaviria</taxon>
        <taxon>Heunggongvirae</taxon>
        <taxon>Uroviricota</taxon>
        <taxon>Caudoviricetes</taxon>
        <taxon>Kutznervirinae</taxon>
        <taxon>Mementomorivirus</taxon>
        <taxon>Mementomorivirus mementomori</taxon>
    </lineage>
</organism>
<reference evidence="1 2" key="1">
    <citation type="submission" date="2018-04" db="EMBL/GenBank/DDBJ databases">
        <authorList>
            <person name="Harrington T."/>
            <person name="Washburn E."/>
            <person name="Bricker J."/>
            <person name="McKinney A."/>
            <person name="Betsko A.J."/>
            <person name="Garlena R.A."/>
            <person name="Russell D.A."/>
            <person name="Pope W.A."/>
            <person name="Jacobs-Sera D."/>
            <person name="Hatfull G.F."/>
        </authorList>
    </citation>
    <scope>NUCLEOTIDE SEQUENCE [LARGE SCALE GENOMIC DNA]</scope>
</reference>
<dbReference type="Proteomes" id="UP000250535">
    <property type="component" value="Segment"/>
</dbReference>
<evidence type="ECO:0000313" key="1">
    <source>
        <dbReference type="EMBL" id="AWY05345.1"/>
    </source>
</evidence>
<dbReference type="KEGG" id="vg:54993318"/>
<dbReference type="EMBL" id="MH271303">
    <property type="protein sequence ID" value="AWY05345.1"/>
    <property type="molecule type" value="Genomic_DNA"/>
</dbReference>
<name>A0A2Z4Q5Z9_9CAUD</name>
<sequence length="66" mass="7178">MTLWCAKNGWVGMADVGVLVEADTEEEARTAASEALRASDSGHREGYDRIRSIRAVTLPFVGDELP</sequence>
<dbReference type="GeneID" id="54993318"/>
<gene>
    <name evidence="1" type="primary">91</name>
    <name evidence="1" type="ORF">SEA_MEMENTOMORI_91</name>
</gene>
<proteinExistence type="predicted"/>
<dbReference type="RefSeq" id="YP_009802763.1">
    <property type="nucleotide sequence ID" value="NC_047987.1"/>
</dbReference>
<protein>
    <submittedName>
        <fullName evidence="1">Uncharacterized protein</fullName>
    </submittedName>
</protein>
<keyword evidence="2" id="KW-1185">Reference proteome</keyword>